<dbReference type="InterPro" id="IPR002213">
    <property type="entry name" value="UDP_glucos_trans"/>
</dbReference>
<gene>
    <name evidence="4" type="ORF">FNV43_RR17846</name>
</gene>
<evidence type="ECO:0000256" key="3">
    <source>
        <dbReference type="ARBA" id="ARBA00022679"/>
    </source>
</evidence>
<keyword evidence="3" id="KW-0808">Transferase</keyword>
<protein>
    <recommendedName>
        <fullName evidence="6">Glycosyltransferase</fullName>
    </recommendedName>
</protein>
<dbReference type="Gene3D" id="3.40.50.2000">
    <property type="entry name" value="Glycogen Phosphorylase B"/>
    <property type="match status" value="2"/>
</dbReference>
<reference evidence="4" key="1">
    <citation type="submission" date="2020-03" db="EMBL/GenBank/DDBJ databases">
        <title>A high-quality chromosome-level genome assembly of a woody plant with both climbing and erect habits, Rhamnella rubrinervis.</title>
        <authorList>
            <person name="Lu Z."/>
            <person name="Yang Y."/>
            <person name="Zhu X."/>
            <person name="Sun Y."/>
        </authorList>
    </citation>
    <scope>NUCLEOTIDE SEQUENCE</scope>
    <source>
        <strain evidence="4">BYM</strain>
        <tissue evidence="4">Leaf</tissue>
    </source>
</reference>
<evidence type="ECO:0008006" key="6">
    <source>
        <dbReference type="Google" id="ProtNLM"/>
    </source>
</evidence>
<dbReference type="GO" id="GO:0035251">
    <property type="term" value="F:UDP-glucosyltransferase activity"/>
    <property type="evidence" value="ECO:0007669"/>
    <property type="project" value="InterPro"/>
</dbReference>
<evidence type="ECO:0000256" key="2">
    <source>
        <dbReference type="ARBA" id="ARBA00022676"/>
    </source>
</evidence>
<dbReference type="CDD" id="cd03784">
    <property type="entry name" value="GT1_Gtf-like"/>
    <property type="match status" value="1"/>
</dbReference>
<name>A0A8K0E2I8_9ROSA</name>
<accession>A0A8K0E2I8</accession>
<keyword evidence="2" id="KW-0328">Glycosyltransferase</keyword>
<comment type="similarity">
    <text evidence="1">Belongs to the UDP-glycosyltransferase family.</text>
</comment>
<dbReference type="SUPFAM" id="SSF53756">
    <property type="entry name" value="UDP-Glycosyltransferase/glycogen phosphorylase"/>
    <property type="match status" value="1"/>
</dbReference>
<organism evidence="4 5">
    <name type="scientific">Rhamnella rubrinervis</name>
    <dbReference type="NCBI Taxonomy" id="2594499"/>
    <lineage>
        <taxon>Eukaryota</taxon>
        <taxon>Viridiplantae</taxon>
        <taxon>Streptophyta</taxon>
        <taxon>Embryophyta</taxon>
        <taxon>Tracheophyta</taxon>
        <taxon>Spermatophyta</taxon>
        <taxon>Magnoliopsida</taxon>
        <taxon>eudicotyledons</taxon>
        <taxon>Gunneridae</taxon>
        <taxon>Pentapetalae</taxon>
        <taxon>rosids</taxon>
        <taxon>fabids</taxon>
        <taxon>Rosales</taxon>
        <taxon>Rhamnaceae</taxon>
        <taxon>rhamnoid group</taxon>
        <taxon>Rhamneae</taxon>
        <taxon>Rhamnella</taxon>
    </lineage>
</organism>
<evidence type="ECO:0000313" key="4">
    <source>
        <dbReference type="EMBL" id="KAF3439568.1"/>
    </source>
</evidence>
<proteinExistence type="inferred from homology"/>
<comment type="caution">
    <text evidence="4">The sequence shown here is derived from an EMBL/GenBank/DDBJ whole genome shotgun (WGS) entry which is preliminary data.</text>
</comment>
<dbReference type="PANTHER" id="PTHR48048:SF45">
    <property type="entry name" value="GLYCOSYLTRANSFERASE"/>
    <property type="match status" value="1"/>
</dbReference>
<evidence type="ECO:0000313" key="5">
    <source>
        <dbReference type="Proteomes" id="UP000796880"/>
    </source>
</evidence>
<dbReference type="AlphaFoldDB" id="A0A8K0E2I8"/>
<dbReference type="Pfam" id="PF00201">
    <property type="entry name" value="UDPGT"/>
    <property type="match status" value="1"/>
</dbReference>
<evidence type="ECO:0000256" key="1">
    <source>
        <dbReference type="ARBA" id="ARBA00009995"/>
    </source>
</evidence>
<dbReference type="FunFam" id="3.40.50.2000:FF:000056">
    <property type="entry name" value="Glycosyltransferase"/>
    <property type="match status" value="1"/>
</dbReference>
<dbReference type="OrthoDB" id="5835829at2759"/>
<dbReference type="Proteomes" id="UP000796880">
    <property type="component" value="Unassembled WGS sequence"/>
</dbReference>
<dbReference type="InterPro" id="IPR050481">
    <property type="entry name" value="UDP-glycosyltransf_plant"/>
</dbReference>
<dbReference type="PANTHER" id="PTHR48048">
    <property type="entry name" value="GLYCOSYLTRANSFERASE"/>
    <property type="match status" value="1"/>
</dbReference>
<sequence>MGHLASTIEFIKRLIDRDEDQLLCTTLLSMKFKVIPNAEELIESIVGFSYRERIKLVHLPDVEWVAPDQPSSPENSFCTFIESFTPHVRDAVTHIVSSNSSNQVDTVLVLDFFCVSTFMDVGHELGLPSYLFFTSNYGFLCFMLSIPDRHKNKSSEFQQVDPSHPDYYLTLPGWKNPVPTSVLPTGVFNKVGGGYATYLKLARRFWDTKGIVVNTFADLEPEAAESLTSTDHAQTPPIYMVGPVVDVNGQPNPGLDQAKRDKIMNWLDDQPHSSVVFLCFGSMGIFGADQLREIATALERSGLRFLWSIRVPPPAKTTDEVLPEGFLERVGKKGMVCGWAPQTEVLAHKAIGWFVSHCGWNSTLESLWYGVPIAAWPIYAEQQMTAFRMVKELGLAVNLKLDYRAGDLVTADEIEVAVRRLMDNGSDGDALRKKVKEMSEMGRKAVMEGGSSYNAIGQLLKDILGTSN</sequence>
<keyword evidence="5" id="KW-1185">Reference proteome</keyword>
<dbReference type="EMBL" id="VOIH02000008">
    <property type="protein sequence ID" value="KAF3439568.1"/>
    <property type="molecule type" value="Genomic_DNA"/>
</dbReference>